<dbReference type="HOGENOM" id="CLU_557585_0_0_11"/>
<dbReference type="PATRIC" id="fig|1389489.3.peg.1996"/>
<dbReference type="RefSeq" id="WP_021755561.1">
    <property type="nucleotide sequence ID" value="NC_022438.1"/>
</dbReference>
<dbReference type="OrthoDB" id="9761789at2"/>
<dbReference type="InterPro" id="IPR043750">
    <property type="entry name" value="DUF5695"/>
</dbReference>
<feature type="compositionally biased region" description="Polar residues" evidence="1">
    <location>
        <begin position="468"/>
        <end position="478"/>
    </location>
</feature>
<organism evidence="2 3">
    <name type="scientific">Leifsonia xyli subsp. cynodontis DSM 46306</name>
    <dbReference type="NCBI Taxonomy" id="1389489"/>
    <lineage>
        <taxon>Bacteria</taxon>
        <taxon>Bacillati</taxon>
        <taxon>Actinomycetota</taxon>
        <taxon>Actinomycetes</taxon>
        <taxon>Micrococcales</taxon>
        <taxon>Microbacteriaceae</taxon>
        <taxon>Leifsonia</taxon>
    </lineage>
</organism>
<evidence type="ECO:0000313" key="3">
    <source>
        <dbReference type="Proteomes" id="UP000016743"/>
    </source>
</evidence>
<dbReference type="AlphaFoldDB" id="U3P971"/>
<reference evidence="2 3" key="1">
    <citation type="journal article" date="2013" name="Genome Announc.">
        <title>Complete Genome Sequence of Leifsonia xyli subsp. cynodontis Strain DSM46306, a Gram-Positive Bacterial Pathogen of Grasses.</title>
        <authorList>
            <person name="Monteiro-Vitorello C.B."/>
            <person name="Zerillo M.M."/>
            <person name="Van Sluys M.A."/>
            <person name="Camargo L.E."/>
            <person name="Kitajima J.P."/>
        </authorList>
    </citation>
    <scope>NUCLEOTIDE SEQUENCE [LARGE SCALE GENOMIC DNA]</scope>
    <source>
        <strain evidence="2 3">DSM 46306</strain>
    </source>
</reference>
<keyword evidence="3" id="KW-1185">Reference proteome</keyword>
<sequence>MRSSIRTVRGASAVLLTLSLIGTVAIVAPAAAGATTYPHTLSSRQLAIGFASDGSIQSLKIPGDLYDTQYVMNPDVAPDQGKEPDAKYKQWLGNVLFSYATGPGAPTVGGVGSTPWRTAWTTQSSDGRTVSATANSVTVKYQNSANDQGISGFTFTENYSFDADGSLVWKQTVTNTSGQRLVIGDWGIPVPDNELWKGGDEIYETRTIAHSYIGKNSSSVAIGRPSGQGPSLLLSSDSATGSGFEYQDRWRTEEVGDTSWAWNSSDEGSNIKGLNVYYPNSMAIQRTDRGYLGSTASSLDAGKSKTLIYQIAKTTSDADRQDALYAQGSLDVAVQPGMVVPYDQQAEIGLRVKGSISSVTAKSLNDLHGPSPTTPSVSLDRTNGAYSIYRLGFDRTQLGNNRVTVVYKDSAGKTRYTVLQFFVIDKPASLLSDHASFMVTRQQWAAADGLPPSDIRYGTYDDWMMNASDGSVPTSDNPPQGRRDKRWFQ</sequence>
<evidence type="ECO:0000313" key="2">
    <source>
        <dbReference type="EMBL" id="AGW42064.1"/>
    </source>
</evidence>
<feature type="region of interest" description="Disordered" evidence="1">
    <location>
        <begin position="468"/>
        <end position="489"/>
    </location>
</feature>
<dbReference type="Proteomes" id="UP000016743">
    <property type="component" value="Chromosome"/>
</dbReference>
<evidence type="ECO:0000256" key="1">
    <source>
        <dbReference type="SAM" id="MobiDB-lite"/>
    </source>
</evidence>
<gene>
    <name evidence="2" type="ORF">O159_20810</name>
</gene>
<proteinExistence type="predicted"/>
<accession>U3P971</accession>
<dbReference type="EMBL" id="CP006734">
    <property type="protein sequence ID" value="AGW42064.1"/>
    <property type="molecule type" value="Genomic_DNA"/>
</dbReference>
<dbReference type="KEGG" id="lxy:O159_20810"/>
<protein>
    <submittedName>
        <fullName evidence="2">Uncharacterized protein</fullName>
    </submittedName>
</protein>
<dbReference type="Pfam" id="PF18951">
    <property type="entry name" value="DUF5695"/>
    <property type="match status" value="1"/>
</dbReference>
<name>U3P971_LEIXC</name>